<dbReference type="RefSeq" id="WP_141843953.1">
    <property type="nucleotide sequence ID" value="NZ_VFPM01000002.1"/>
</dbReference>
<keyword evidence="2" id="KW-1185">Reference proteome</keyword>
<evidence type="ECO:0000313" key="1">
    <source>
        <dbReference type="EMBL" id="TQM61956.1"/>
    </source>
</evidence>
<sequence length="265" mass="27807">MADLASGDLEDVVVALLVNASAELFGGSPPAVAVSVSRESVTLRNSPPHGPVGVRRESHAESLTFDPEHLEGPYRLQTPPAPGGRVVRVLIDDAIAFTLRDEEVSWTPNDLTEFTLSPRPHRSFAGATSVRVDFGLDAVTVMLLGTGKAVISLTGPPALVERAANLALAVLTLETDQLLALVTTSGDEGDYTTRRRLTELAVVEIELASVTDSATVAVARMTLELATTFEVRRALREGEGTPIIRVASPGAPGASAVAVEAQVEA</sequence>
<protein>
    <submittedName>
        <fullName evidence="1">Uncharacterized protein</fullName>
    </submittedName>
</protein>
<dbReference type="AlphaFoldDB" id="A0A543HUC2"/>
<accession>A0A543HUC2</accession>
<reference evidence="1 2" key="1">
    <citation type="submission" date="2019-06" db="EMBL/GenBank/DDBJ databases">
        <title>Genome sequencing of plant associated microbes to promote plant fitness in Sorghum bicolor and Oryza sativa.</title>
        <authorList>
            <person name="Coleman-Derr D."/>
        </authorList>
    </citation>
    <scope>NUCLEOTIDE SEQUENCE [LARGE SCALE GENOMIC DNA]</scope>
    <source>
        <strain evidence="1 2">KV-663</strain>
    </source>
</reference>
<gene>
    <name evidence="1" type="ORF">FBY41_1978</name>
</gene>
<comment type="caution">
    <text evidence="1">The sequence shown here is derived from an EMBL/GenBank/DDBJ whole genome shotgun (WGS) entry which is preliminary data.</text>
</comment>
<dbReference type="Proteomes" id="UP000316747">
    <property type="component" value="Unassembled WGS sequence"/>
</dbReference>
<proteinExistence type="predicted"/>
<name>A0A543HUC2_9MICO</name>
<organism evidence="1 2">
    <name type="scientific">Humibacillus xanthopallidus</name>
    <dbReference type="NCBI Taxonomy" id="412689"/>
    <lineage>
        <taxon>Bacteria</taxon>
        <taxon>Bacillati</taxon>
        <taxon>Actinomycetota</taxon>
        <taxon>Actinomycetes</taxon>
        <taxon>Micrococcales</taxon>
        <taxon>Intrasporangiaceae</taxon>
        <taxon>Humibacillus</taxon>
    </lineage>
</organism>
<evidence type="ECO:0000313" key="2">
    <source>
        <dbReference type="Proteomes" id="UP000316747"/>
    </source>
</evidence>
<dbReference type="EMBL" id="VFPM01000002">
    <property type="protein sequence ID" value="TQM61956.1"/>
    <property type="molecule type" value="Genomic_DNA"/>
</dbReference>